<feature type="transmembrane region" description="Helical" evidence="1">
    <location>
        <begin position="20"/>
        <end position="40"/>
    </location>
</feature>
<organism evidence="2 3">
    <name type="scientific">Trapa incisa</name>
    <dbReference type="NCBI Taxonomy" id="236973"/>
    <lineage>
        <taxon>Eukaryota</taxon>
        <taxon>Viridiplantae</taxon>
        <taxon>Streptophyta</taxon>
        <taxon>Embryophyta</taxon>
        <taxon>Tracheophyta</taxon>
        <taxon>Spermatophyta</taxon>
        <taxon>Magnoliopsida</taxon>
        <taxon>eudicotyledons</taxon>
        <taxon>Gunneridae</taxon>
        <taxon>Pentapetalae</taxon>
        <taxon>rosids</taxon>
        <taxon>malvids</taxon>
        <taxon>Myrtales</taxon>
        <taxon>Lythraceae</taxon>
        <taxon>Trapa</taxon>
    </lineage>
</organism>
<sequence length="121" mass="13871">MQENGLKEKRVSMKFFHSNFCSRACMILFFIYGTAAARLLEKAGEYDTNNGGYARAGWKLERNMSIEERKQMYPTCSSLCKSPFKGTLMKSRRKLNYSWTSFGSGLGTARLHRSSSSILWK</sequence>
<dbReference type="AlphaFoldDB" id="A0AAN7K5R0"/>
<gene>
    <name evidence="2" type="ORF">SAY87_019424</name>
</gene>
<comment type="caution">
    <text evidence="2">The sequence shown here is derived from an EMBL/GenBank/DDBJ whole genome shotgun (WGS) entry which is preliminary data.</text>
</comment>
<proteinExistence type="predicted"/>
<evidence type="ECO:0000313" key="2">
    <source>
        <dbReference type="EMBL" id="KAK4758123.1"/>
    </source>
</evidence>
<keyword evidence="1" id="KW-1133">Transmembrane helix</keyword>
<reference evidence="2 3" key="1">
    <citation type="journal article" date="2023" name="Hortic Res">
        <title>Pangenome of water caltrop reveals structural variations and asymmetric subgenome divergence after allopolyploidization.</title>
        <authorList>
            <person name="Zhang X."/>
            <person name="Chen Y."/>
            <person name="Wang L."/>
            <person name="Yuan Y."/>
            <person name="Fang M."/>
            <person name="Shi L."/>
            <person name="Lu R."/>
            <person name="Comes H.P."/>
            <person name="Ma Y."/>
            <person name="Chen Y."/>
            <person name="Huang G."/>
            <person name="Zhou Y."/>
            <person name="Zheng Z."/>
            <person name="Qiu Y."/>
        </authorList>
    </citation>
    <scope>NUCLEOTIDE SEQUENCE [LARGE SCALE GENOMIC DNA]</scope>
    <source>
        <tissue evidence="2">Roots</tissue>
    </source>
</reference>
<protein>
    <submittedName>
        <fullName evidence="2">Uncharacterized protein</fullName>
    </submittedName>
</protein>
<evidence type="ECO:0000313" key="3">
    <source>
        <dbReference type="Proteomes" id="UP001345219"/>
    </source>
</evidence>
<keyword evidence="1" id="KW-0472">Membrane</keyword>
<name>A0AAN7K5R0_9MYRT</name>
<keyword evidence="1" id="KW-0812">Transmembrane</keyword>
<accession>A0AAN7K5R0</accession>
<keyword evidence="3" id="KW-1185">Reference proteome</keyword>
<evidence type="ECO:0000256" key="1">
    <source>
        <dbReference type="SAM" id="Phobius"/>
    </source>
</evidence>
<dbReference type="Proteomes" id="UP001345219">
    <property type="component" value="Chromosome 15"/>
</dbReference>
<dbReference type="EMBL" id="JAXIOK010000012">
    <property type="protein sequence ID" value="KAK4758123.1"/>
    <property type="molecule type" value="Genomic_DNA"/>
</dbReference>